<organism evidence="2 3">
    <name type="scientific">Actinoplanes teichomyceticus</name>
    <dbReference type="NCBI Taxonomy" id="1867"/>
    <lineage>
        <taxon>Bacteria</taxon>
        <taxon>Bacillati</taxon>
        <taxon>Actinomycetota</taxon>
        <taxon>Actinomycetes</taxon>
        <taxon>Micromonosporales</taxon>
        <taxon>Micromonosporaceae</taxon>
        <taxon>Actinoplanes</taxon>
    </lineage>
</organism>
<comment type="caution">
    <text evidence="2">The sequence shown here is derived from an EMBL/GenBank/DDBJ whole genome shotgun (WGS) entry which is preliminary data.</text>
</comment>
<dbReference type="Gene3D" id="3.40.1580.10">
    <property type="entry name" value="SMI1/KNR4-like"/>
    <property type="match status" value="1"/>
</dbReference>
<evidence type="ECO:0000313" key="3">
    <source>
        <dbReference type="Proteomes" id="UP000320239"/>
    </source>
</evidence>
<evidence type="ECO:0000313" key="2">
    <source>
        <dbReference type="EMBL" id="TWG11290.1"/>
    </source>
</evidence>
<dbReference type="SUPFAM" id="SSF160631">
    <property type="entry name" value="SMI1/KNR4-like"/>
    <property type="match status" value="1"/>
</dbReference>
<keyword evidence="3" id="KW-1185">Reference proteome</keyword>
<gene>
    <name evidence="2" type="ORF">FHX34_10620</name>
</gene>
<accession>A0A561VI35</accession>
<feature type="domain" description="Knr4/Smi1-like" evidence="1">
    <location>
        <begin position="30"/>
        <end position="163"/>
    </location>
</feature>
<dbReference type="Proteomes" id="UP000320239">
    <property type="component" value="Unassembled WGS sequence"/>
</dbReference>
<dbReference type="OrthoDB" id="4759758at2"/>
<reference evidence="2 3" key="1">
    <citation type="submission" date="2019-06" db="EMBL/GenBank/DDBJ databases">
        <title>Sequencing the genomes of 1000 actinobacteria strains.</title>
        <authorList>
            <person name="Klenk H.-P."/>
        </authorList>
    </citation>
    <scope>NUCLEOTIDE SEQUENCE [LARGE SCALE GENOMIC DNA]</scope>
    <source>
        <strain evidence="2 3">DSM 43866</strain>
    </source>
</reference>
<proteinExistence type="predicted"/>
<dbReference type="Pfam" id="PF09346">
    <property type="entry name" value="SMI1_KNR4"/>
    <property type="match status" value="1"/>
</dbReference>
<evidence type="ECO:0000259" key="1">
    <source>
        <dbReference type="SMART" id="SM00860"/>
    </source>
</evidence>
<dbReference type="InterPro" id="IPR037883">
    <property type="entry name" value="Knr4/Smi1-like_sf"/>
</dbReference>
<dbReference type="EMBL" id="VIWY01000006">
    <property type="protein sequence ID" value="TWG11290.1"/>
    <property type="molecule type" value="Genomic_DNA"/>
</dbReference>
<name>A0A561VI35_ACTTI</name>
<sequence length="200" mass="21463">MAASVEQSWARILRWLSVNVTWAVPAVAPPASPQAVADAEREIGARLPDDLKQWWLLADGMTDMVLCLPPECQPLSVADSLEDRRMHLHDWRALGKPTSSAGVAGEPSLPFLDLFLPIGTDGCGGYLYVDLRDGDLRGSVGWCNGEEAHDGAEWDSTAHLLAATAEAMTAGVPCKGPYGDVVPEPDPASFVMWRRVGEAG</sequence>
<dbReference type="SMART" id="SM00860">
    <property type="entry name" value="SMI1_KNR4"/>
    <property type="match status" value="1"/>
</dbReference>
<dbReference type="InterPro" id="IPR018958">
    <property type="entry name" value="Knr4/Smi1-like_dom"/>
</dbReference>
<dbReference type="RefSeq" id="WP_122978309.1">
    <property type="nucleotide sequence ID" value="NZ_BOMX01000148.1"/>
</dbReference>
<dbReference type="AlphaFoldDB" id="A0A561VI35"/>
<protein>
    <submittedName>
        <fullName evidence="2">Cell wall assembly regulator SMI1</fullName>
    </submittedName>
</protein>